<dbReference type="SUPFAM" id="SSF50156">
    <property type="entry name" value="PDZ domain-like"/>
    <property type="match status" value="1"/>
</dbReference>
<dbReference type="PANTHER" id="PTHR12259">
    <property type="entry name" value="RGS-GAIP INTERACTING PROTEIN GIPC"/>
    <property type="match status" value="1"/>
</dbReference>
<feature type="compositionally biased region" description="Polar residues" evidence="2">
    <location>
        <begin position="33"/>
        <end position="56"/>
    </location>
</feature>
<gene>
    <name evidence="6" type="primary">LOC111120753</name>
    <name evidence="5" type="synonym">LOC111119439</name>
</gene>
<reference evidence="5 6" key="1">
    <citation type="submission" date="2025-04" db="UniProtKB">
        <authorList>
            <consortium name="RefSeq"/>
        </authorList>
    </citation>
    <scope>IDENTIFICATION</scope>
    <source>
        <tissue evidence="5 6">Whole sample</tissue>
    </source>
</reference>
<dbReference type="InterPro" id="IPR055349">
    <property type="entry name" value="GH2_GIPC"/>
</dbReference>
<proteinExistence type="inferred from homology"/>
<dbReference type="InterPro" id="IPR036034">
    <property type="entry name" value="PDZ_sf"/>
</dbReference>
<dbReference type="PROSITE" id="PS50106">
    <property type="entry name" value="PDZ"/>
    <property type="match status" value="1"/>
</dbReference>
<feature type="compositionally biased region" description="Basic residues" evidence="2">
    <location>
        <begin position="1"/>
        <end position="10"/>
    </location>
</feature>
<keyword evidence="4" id="KW-1185">Reference proteome</keyword>
<name>A0A8B8CNL4_CRAVI</name>
<dbReference type="AlphaFoldDB" id="A0A8B8CNL4"/>
<evidence type="ECO:0000256" key="2">
    <source>
        <dbReference type="SAM" id="MobiDB-lite"/>
    </source>
</evidence>
<evidence type="ECO:0000313" key="6">
    <source>
        <dbReference type="RefSeq" id="XP_022317402.1"/>
    </source>
</evidence>
<dbReference type="KEGG" id="cvn:111120753"/>
<dbReference type="CDD" id="cd06707">
    <property type="entry name" value="PDZ_GIPC"/>
    <property type="match status" value="1"/>
</dbReference>
<dbReference type="Pfam" id="PF25083">
    <property type="entry name" value="GIPC1_GH1"/>
    <property type="match status" value="1"/>
</dbReference>
<sequence>MHKIFGKKNKSKDNLVEYQQNSTGNDGPRPAEGNNTPDTNGTTQQQQPAVQKNEAPQQPPRPKLVFHCQQAHGSPTGIISGFTNVKELYQKIADCYDLPVSDILFCTLNTHKVDMSRLLGGQIGLEDFIFAHIKGRPKEMEITKSQDALGLTITDNGAGYAFIKRIKEDSIMDKSELISVGDHIEKIDGKSLVGCRHFEVAKMLKDIPKGTTFTIRVVEPMKSGFSFVEKSSGKKGSGNLGSGKQTLRLRSSGPATVEIPDDVVNVAIDKVNGLLESFMGINDTELAQSIWEMGSKTDNPSDFAMAVDNSELKDFGFTDDFIFDLWGAISDAKSGRLTKDVQEFNEQF</sequence>
<dbReference type="Gene3D" id="2.30.42.10">
    <property type="match status" value="1"/>
</dbReference>
<dbReference type="InterPro" id="IPR001478">
    <property type="entry name" value="PDZ"/>
</dbReference>
<organism evidence="4 6">
    <name type="scientific">Crassostrea virginica</name>
    <name type="common">Eastern oyster</name>
    <dbReference type="NCBI Taxonomy" id="6565"/>
    <lineage>
        <taxon>Eukaryota</taxon>
        <taxon>Metazoa</taxon>
        <taxon>Spiralia</taxon>
        <taxon>Lophotrochozoa</taxon>
        <taxon>Mollusca</taxon>
        <taxon>Bivalvia</taxon>
        <taxon>Autobranchia</taxon>
        <taxon>Pteriomorphia</taxon>
        <taxon>Ostreida</taxon>
        <taxon>Ostreoidea</taxon>
        <taxon>Ostreidae</taxon>
        <taxon>Crassostrea</taxon>
    </lineage>
</organism>
<dbReference type="KEGG" id="cvn:111119439"/>
<dbReference type="OrthoDB" id="6509831at2759"/>
<comment type="similarity">
    <text evidence="1">Belongs to the GIPC family.</text>
</comment>
<dbReference type="Pfam" id="PF25082">
    <property type="entry name" value="GIPC1_GH2"/>
    <property type="match status" value="1"/>
</dbReference>
<dbReference type="GeneID" id="111120753"/>
<dbReference type="RefSeq" id="XP_022317402.1">
    <property type="nucleotide sequence ID" value="XM_022461694.1"/>
</dbReference>
<dbReference type="SMART" id="SM00228">
    <property type="entry name" value="PDZ"/>
    <property type="match status" value="1"/>
</dbReference>
<evidence type="ECO:0000313" key="5">
    <source>
        <dbReference type="RefSeq" id="XP_022315334.1"/>
    </source>
</evidence>
<dbReference type="Proteomes" id="UP000694844">
    <property type="component" value="Chromosome 2"/>
</dbReference>
<dbReference type="PANTHER" id="PTHR12259:SF1">
    <property type="entry name" value="GH21964P"/>
    <property type="match status" value="1"/>
</dbReference>
<feature type="domain" description="PDZ" evidence="3">
    <location>
        <begin position="139"/>
        <end position="219"/>
    </location>
</feature>
<dbReference type="FunFam" id="2.30.42.10:FF:000097">
    <property type="entry name" value="PDZ domain-containing protein GIPC1 isoform 1"/>
    <property type="match status" value="1"/>
</dbReference>
<feature type="region of interest" description="Disordered" evidence="2">
    <location>
        <begin position="1"/>
        <end position="61"/>
    </location>
</feature>
<dbReference type="InterPro" id="IPR017379">
    <property type="entry name" value="GIPC1/2/3"/>
</dbReference>
<dbReference type="RefSeq" id="XP_022315334.1">
    <property type="nucleotide sequence ID" value="XM_022459626.1"/>
</dbReference>
<evidence type="ECO:0000259" key="3">
    <source>
        <dbReference type="PROSITE" id="PS50106"/>
    </source>
</evidence>
<evidence type="ECO:0000313" key="4">
    <source>
        <dbReference type="Proteomes" id="UP000694844"/>
    </source>
</evidence>
<dbReference type="CDD" id="cd21180">
    <property type="entry name" value="GH2_GIPC"/>
    <property type="match status" value="1"/>
</dbReference>
<dbReference type="InterPro" id="IPR056814">
    <property type="entry name" value="GIPC1-3_GH1"/>
</dbReference>
<dbReference type="PIRSF" id="PIRSF038083">
    <property type="entry name" value="UCP038083_GIPC"/>
    <property type="match status" value="1"/>
</dbReference>
<protein>
    <submittedName>
        <fullName evidence="5 6">PDZ domain-containing protein GIPC1-like</fullName>
    </submittedName>
</protein>
<evidence type="ECO:0000256" key="1">
    <source>
        <dbReference type="ARBA" id="ARBA00009011"/>
    </source>
</evidence>
<accession>A0A8B8CNL4</accession>
<dbReference type="Pfam" id="PF00595">
    <property type="entry name" value="PDZ"/>
    <property type="match status" value="1"/>
</dbReference>